<comment type="subcellular location">
    <subcellularLocation>
        <location evidence="3">Nucleus</location>
    </subcellularLocation>
</comment>
<dbReference type="InterPro" id="IPR003347">
    <property type="entry name" value="JmjC_dom"/>
</dbReference>
<protein>
    <recommendedName>
        <fullName evidence="3">Bifunctional lysine-specific demethylase and histidyl-hydroxylase</fullName>
        <ecNumber evidence="3">1.14.11.-</ecNumber>
    </recommendedName>
</protein>
<proteinExistence type="inferred from homology"/>
<dbReference type="PROSITE" id="PS51184">
    <property type="entry name" value="JMJC"/>
    <property type="match status" value="1"/>
</dbReference>
<dbReference type="PANTHER" id="PTHR13096:SF8">
    <property type="entry name" value="RIBOSOMAL OXYGENASE 1"/>
    <property type="match status" value="1"/>
</dbReference>
<keyword evidence="3" id="KW-0560">Oxidoreductase</keyword>
<feature type="domain" description="JmjC" evidence="5">
    <location>
        <begin position="219"/>
        <end position="379"/>
    </location>
</feature>
<evidence type="ECO:0000256" key="1">
    <source>
        <dbReference type="ARBA" id="ARBA00022723"/>
    </source>
</evidence>
<organism evidence="6 7">
    <name type="scientific">Cyclostephanos tholiformis</name>
    <dbReference type="NCBI Taxonomy" id="382380"/>
    <lineage>
        <taxon>Eukaryota</taxon>
        <taxon>Sar</taxon>
        <taxon>Stramenopiles</taxon>
        <taxon>Ochrophyta</taxon>
        <taxon>Bacillariophyta</taxon>
        <taxon>Coscinodiscophyceae</taxon>
        <taxon>Thalassiosirophycidae</taxon>
        <taxon>Stephanodiscales</taxon>
        <taxon>Stephanodiscaceae</taxon>
        <taxon>Cyclostephanos</taxon>
    </lineage>
</organism>
<gene>
    <name evidence="6" type="ORF">ACHAXA_011129</name>
</gene>
<comment type="similarity">
    <text evidence="3">Belongs to the ROX family.</text>
</comment>
<evidence type="ECO:0000256" key="3">
    <source>
        <dbReference type="RuleBase" id="RU366061"/>
    </source>
</evidence>
<dbReference type="InterPro" id="IPR039994">
    <property type="entry name" value="NO66-like"/>
</dbReference>
<keyword evidence="3" id="KW-0804">Transcription</keyword>
<reference evidence="6 7" key="1">
    <citation type="submission" date="2024-10" db="EMBL/GenBank/DDBJ databases">
        <title>Updated reference genomes for cyclostephanoid diatoms.</title>
        <authorList>
            <person name="Roberts W.R."/>
            <person name="Alverson A.J."/>
        </authorList>
    </citation>
    <scope>NUCLEOTIDE SEQUENCE [LARGE SCALE GENOMIC DNA]</scope>
    <source>
        <strain evidence="6 7">AJA228-03</strain>
    </source>
</reference>
<dbReference type="EC" id="1.14.11.-" evidence="3"/>
<dbReference type="AlphaFoldDB" id="A0ABD3SF65"/>
<comment type="cofactor">
    <cofactor evidence="3">
        <name>Fe(2+)</name>
        <dbReference type="ChEBI" id="CHEBI:29033"/>
    </cofactor>
    <text evidence="3">Binds 1 Fe(2+) ion per subunit.</text>
</comment>
<dbReference type="SUPFAM" id="SSF51197">
    <property type="entry name" value="Clavaminate synthase-like"/>
    <property type="match status" value="1"/>
</dbReference>
<dbReference type="Pfam" id="PF08007">
    <property type="entry name" value="JmjC_2"/>
    <property type="match status" value="1"/>
</dbReference>
<keyword evidence="7" id="KW-1185">Reference proteome</keyword>
<dbReference type="SMART" id="SM00558">
    <property type="entry name" value="JmjC"/>
    <property type="match status" value="1"/>
</dbReference>
<dbReference type="GO" id="GO:0005634">
    <property type="term" value="C:nucleus"/>
    <property type="evidence" value="ECO:0007669"/>
    <property type="project" value="UniProtKB-SubCell"/>
</dbReference>
<evidence type="ECO:0000313" key="6">
    <source>
        <dbReference type="EMBL" id="KAL3823077.1"/>
    </source>
</evidence>
<feature type="region of interest" description="Disordered" evidence="4">
    <location>
        <begin position="398"/>
        <end position="425"/>
    </location>
</feature>
<keyword evidence="3" id="KW-0223">Dioxygenase</keyword>
<dbReference type="PANTHER" id="PTHR13096">
    <property type="entry name" value="MINA53 MYC INDUCED NUCLEAR ANTIGEN"/>
    <property type="match status" value="1"/>
</dbReference>
<keyword evidence="2 3" id="KW-0408">Iron</keyword>
<feature type="compositionally biased region" description="Polar residues" evidence="4">
    <location>
        <begin position="412"/>
        <end position="421"/>
    </location>
</feature>
<sequence>MIPNPVAPSISAVPVVPPIESAPRLAFSYAASSDSRRRPFRRSRGRPAEWVDHHAASSRIDDGTTPPPPVDGGTVVVVDYDDRDMGVFNARLFASSDCWGRRPLLVRGGFDPYPLLGHNSRLGGEDSDLDGESSTSSSFAPWPSWEEVVDIASDVDSESRIISHVPGDRASFEVRWGPLSSREVRSWLSKAAVPIDIADGTDTRMTTRRGRRRTRRRRETLVVNDVDRYHPPLADWIRDSFGFLPNWRMDDGQISLAERGGGIGPHVDDYDVFLIQMTGTRTWQVGRTKICVREEYDRTMRDMDVRILDDWDDDVVVDDDADDGRGVDEFTVRPGDVLYLPPRVAHCGTSLSDDCMTLSVGCRAPSVSDLVSKLAERLSSSMDEYAVRRYTDSDLLGGGVDDDHDHDDHDASSITLSSSPGELTREAKERARRLVKDSLASIIDDDDWWDEFFGRYATEQKRARVDYPIPLEGLSSREGSDDSTDDERGDAQSIVLSVLDGKGVLYHAEGIVFAHSSIPSKLRPDRTCYRFYVNGEMWQSECQSGDEKNSLSGLFRAVSNHRRLDRSILLGLDRNDGQNPQNDHLTHEAMSFLEELVSSGVLYGSTA</sequence>
<dbReference type="EMBL" id="JALLPB020000047">
    <property type="protein sequence ID" value="KAL3823077.1"/>
    <property type="molecule type" value="Genomic_DNA"/>
</dbReference>
<feature type="compositionally biased region" description="Basic and acidic residues" evidence="4">
    <location>
        <begin position="46"/>
        <end position="62"/>
    </location>
</feature>
<dbReference type="Gene3D" id="3.40.366.30">
    <property type="entry name" value="50S ribosomal protein L16 arginine hydroxylase, Chain A, Domain 2"/>
    <property type="match status" value="1"/>
</dbReference>
<feature type="region of interest" description="Disordered" evidence="4">
    <location>
        <begin position="32"/>
        <end position="71"/>
    </location>
</feature>
<comment type="caution">
    <text evidence="6">The sequence shown here is derived from an EMBL/GenBank/DDBJ whole genome shotgun (WGS) entry which is preliminary data.</text>
</comment>
<keyword evidence="1 3" id="KW-0479">Metal-binding</keyword>
<comment type="function">
    <text evidence="3">Oxygenase that can act as both a histone lysine demethylase and a ribosomal histidine hydroxylase.</text>
</comment>
<evidence type="ECO:0000313" key="7">
    <source>
        <dbReference type="Proteomes" id="UP001530377"/>
    </source>
</evidence>
<evidence type="ECO:0000256" key="2">
    <source>
        <dbReference type="ARBA" id="ARBA00023004"/>
    </source>
</evidence>
<dbReference type="Proteomes" id="UP001530377">
    <property type="component" value="Unassembled WGS sequence"/>
</dbReference>
<name>A0ABD3SF65_9STRA</name>
<keyword evidence="3" id="KW-0539">Nucleus</keyword>
<keyword evidence="3" id="KW-0805">Transcription regulation</keyword>
<evidence type="ECO:0000256" key="4">
    <source>
        <dbReference type="SAM" id="MobiDB-lite"/>
    </source>
</evidence>
<dbReference type="Gene3D" id="2.60.120.650">
    <property type="entry name" value="Cupin"/>
    <property type="match status" value="1"/>
</dbReference>
<feature type="compositionally biased region" description="Basic and acidic residues" evidence="4">
    <location>
        <begin position="401"/>
        <end position="411"/>
    </location>
</feature>
<dbReference type="GO" id="GO:0005506">
    <property type="term" value="F:iron ion binding"/>
    <property type="evidence" value="ECO:0007669"/>
    <property type="project" value="UniProtKB-UniRule"/>
</dbReference>
<accession>A0ABD3SF65</accession>
<dbReference type="GO" id="GO:0016706">
    <property type="term" value="F:2-oxoglutarate-dependent dioxygenase activity"/>
    <property type="evidence" value="ECO:0007669"/>
    <property type="project" value="UniProtKB-UniRule"/>
</dbReference>
<evidence type="ECO:0000259" key="5">
    <source>
        <dbReference type="PROSITE" id="PS51184"/>
    </source>
</evidence>